<dbReference type="PANTHER" id="PTHR43046:SF12">
    <property type="entry name" value="GDP-MANNOSE MANNOSYL HYDROLASE"/>
    <property type="match status" value="1"/>
</dbReference>
<evidence type="ECO:0000313" key="7">
    <source>
        <dbReference type="Proteomes" id="UP000320461"/>
    </source>
</evidence>
<dbReference type="PANTHER" id="PTHR43046">
    <property type="entry name" value="GDP-MANNOSE MANNOSYL HYDROLASE"/>
    <property type="match status" value="1"/>
</dbReference>
<dbReference type="PROSITE" id="PS51462">
    <property type="entry name" value="NUDIX"/>
    <property type="match status" value="1"/>
</dbReference>
<dbReference type="InterPro" id="IPR020084">
    <property type="entry name" value="NUDIX_hydrolase_CS"/>
</dbReference>
<comment type="cofactor">
    <cofactor evidence="1">
        <name>Mg(2+)</name>
        <dbReference type="ChEBI" id="CHEBI:18420"/>
    </cofactor>
</comment>
<organism evidence="6 7">
    <name type="scientific">Cellulomonas gelida</name>
    <dbReference type="NCBI Taxonomy" id="1712"/>
    <lineage>
        <taxon>Bacteria</taxon>
        <taxon>Bacillati</taxon>
        <taxon>Actinomycetota</taxon>
        <taxon>Actinomycetes</taxon>
        <taxon>Micrococcales</taxon>
        <taxon>Cellulomonadaceae</taxon>
        <taxon>Cellulomonas</taxon>
    </lineage>
</organism>
<keyword evidence="2" id="KW-0378">Hydrolase</keyword>
<dbReference type="OrthoDB" id="9804442at2"/>
<dbReference type="SUPFAM" id="SSF55811">
    <property type="entry name" value="Nudix"/>
    <property type="match status" value="1"/>
</dbReference>
<dbReference type="CDD" id="cd04685">
    <property type="entry name" value="NUDIX_Hydrolase"/>
    <property type="match status" value="1"/>
</dbReference>
<evidence type="ECO:0000259" key="5">
    <source>
        <dbReference type="PROSITE" id="PS51462"/>
    </source>
</evidence>
<feature type="domain" description="Nudix hydrolase" evidence="5">
    <location>
        <begin position="62"/>
        <end position="207"/>
    </location>
</feature>
<dbReference type="Gene3D" id="3.90.79.10">
    <property type="entry name" value="Nucleoside Triphosphate Pyrophosphohydrolase"/>
    <property type="match status" value="1"/>
</dbReference>
<dbReference type="RefSeq" id="WP_082156402.1">
    <property type="nucleotide sequence ID" value="NZ_BJLQ01000012.1"/>
</dbReference>
<feature type="region of interest" description="Disordered" evidence="4">
    <location>
        <begin position="1"/>
        <end position="32"/>
    </location>
</feature>
<name>A0A4Y3KJT5_9CELL</name>
<evidence type="ECO:0000313" key="6">
    <source>
        <dbReference type="EMBL" id="GEA84272.1"/>
    </source>
</evidence>
<comment type="caution">
    <text evidence="6">The sequence shown here is derived from an EMBL/GenBank/DDBJ whole genome shotgun (WGS) entry which is preliminary data.</text>
</comment>
<evidence type="ECO:0000256" key="3">
    <source>
        <dbReference type="ARBA" id="ARBA00022842"/>
    </source>
</evidence>
<evidence type="ECO:0000256" key="1">
    <source>
        <dbReference type="ARBA" id="ARBA00001946"/>
    </source>
</evidence>
<sequence length="224" mass="24155">MTSDVSTRAAGDDEPAAFVVPADPPGPADHAAPAAAVDVDAGRGGPVHALGPEWTRGADGLLFRRAARVILLDEDDRVLLIRGHDADQPERSWWFTIGGGIDAGESALDAAVREVREESGIVLAADDVSGPVFTRSAIFDFYFEHCRQDEEIFLARVPSSSFVVEDRSGWTALEQDVIDELRWWTLADLAAVDIEVFPEGLAALVASLLPVWDGTTRHLGLARE</sequence>
<proteinExistence type="predicted"/>
<reference evidence="6 7" key="1">
    <citation type="submission" date="2019-06" db="EMBL/GenBank/DDBJ databases">
        <title>Whole genome shotgun sequence of Cellulomonas gelida NBRC 3748.</title>
        <authorList>
            <person name="Hosoyama A."/>
            <person name="Uohara A."/>
            <person name="Ohji S."/>
            <person name="Ichikawa N."/>
        </authorList>
    </citation>
    <scope>NUCLEOTIDE SEQUENCE [LARGE SCALE GENOMIC DNA]</scope>
    <source>
        <strain evidence="6 7">NBRC 3748</strain>
    </source>
</reference>
<dbReference type="Pfam" id="PF00293">
    <property type="entry name" value="NUDIX"/>
    <property type="match status" value="1"/>
</dbReference>
<keyword evidence="7" id="KW-1185">Reference proteome</keyword>
<accession>A0A4Y3KJT5</accession>
<gene>
    <name evidence="6" type="ORF">CGE01nite_15230</name>
</gene>
<protein>
    <recommendedName>
        <fullName evidence="5">Nudix hydrolase domain-containing protein</fullName>
    </recommendedName>
</protein>
<dbReference type="InterPro" id="IPR015797">
    <property type="entry name" value="NUDIX_hydrolase-like_dom_sf"/>
</dbReference>
<evidence type="ECO:0000256" key="4">
    <source>
        <dbReference type="SAM" id="MobiDB-lite"/>
    </source>
</evidence>
<evidence type="ECO:0000256" key="2">
    <source>
        <dbReference type="ARBA" id="ARBA00022801"/>
    </source>
</evidence>
<keyword evidence="3" id="KW-0460">Magnesium</keyword>
<dbReference type="PROSITE" id="PS00893">
    <property type="entry name" value="NUDIX_BOX"/>
    <property type="match status" value="1"/>
</dbReference>
<dbReference type="EMBL" id="BJLQ01000012">
    <property type="protein sequence ID" value="GEA84272.1"/>
    <property type="molecule type" value="Genomic_DNA"/>
</dbReference>
<dbReference type="AlphaFoldDB" id="A0A4Y3KJT5"/>
<dbReference type="InterPro" id="IPR000086">
    <property type="entry name" value="NUDIX_hydrolase_dom"/>
</dbReference>
<dbReference type="GO" id="GO:0016787">
    <property type="term" value="F:hydrolase activity"/>
    <property type="evidence" value="ECO:0007669"/>
    <property type="project" value="UniProtKB-KW"/>
</dbReference>
<dbReference type="Proteomes" id="UP000320461">
    <property type="component" value="Unassembled WGS sequence"/>
</dbReference>